<feature type="domain" description="Transposable element P transposase-like RNase H" evidence="1">
    <location>
        <begin position="12"/>
        <end position="82"/>
    </location>
</feature>
<evidence type="ECO:0000259" key="2">
    <source>
        <dbReference type="Pfam" id="PF21788"/>
    </source>
</evidence>
<dbReference type="STRING" id="471704.A0A151JRG1"/>
<accession>A0A151JRG1</accession>
<dbReference type="EMBL" id="KQ978589">
    <property type="protein sequence ID" value="KYN29968.1"/>
    <property type="molecule type" value="Genomic_DNA"/>
</dbReference>
<dbReference type="Pfam" id="PF21787">
    <property type="entry name" value="TNP-like_RNaseH_N"/>
    <property type="match status" value="1"/>
</dbReference>
<keyword evidence="4" id="KW-1185">Reference proteome</keyword>
<reference evidence="3 4" key="1">
    <citation type="submission" date="2015-09" db="EMBL/GenBank/DDBJ databases">
        <title>Trachymyrmex cornetzi WGS genome.</title>
        <authorList>
            <person name="Nygaard S."/>
            <person name="Hu H."/>
            <person name="Boomsma J."/>
            <person name="Zhang G."/>
        </authorList>
    </citation>
    <scope>NUCLEOTIDE SEQUENCE [LARGE SCALE GENOMIC DNA]</scope>
    <source>
        <strain evidence="3">Tcor2-1</strain>
        <tissue evidence="3">Whole body</tissue>
    </source>
</reference>
<sequence>MNDIDLPKACLTASSVIVLMVVGVNGHWKLPIAYHFINSLSSMERANIVNDTLIFLHETGVLVTSITFDGPRSHFAMARQLGAKLNVDDDLQVYFLHPISKAKIFVLLDPCHMLKLIRNSFEKLQVIVDGDGNIINWSLLEKLVQFQEQYGLHVATKISRVINEAFDILNSRNKFNHYGKSENANVERIRSKFIKLIYFKNQ</sequence>
<dbReference type="AlphaFoldDB" id="A0A151JRG1"/>
<organism evidence="3 4">
    <name type="scientific">Trachymyrmex cornetzi</name>
    <dbReference type="NCBI Taxonomy" id="471704"/>
    <lineage>
        <taxon>Eukaryota</taxon>
        <taxon>Metazoa</taxon>
        <taxon>Ecdysozoa</taxon>
        <taxon>Arthropoda</taxon>
        <taxon>Hexapoda</taxon>
        <taxon>Insecta</taxon>
        <taxon>Pterygota</taxon>
        <taxon>Neoptera</taxon>
        <taxon>Endopterygota</taxon>
        <taxon>Hymenoptera</taxon>
        <taxon>Apocrita</taxon>
        <taxon>Aculeata</taxon>
        <taxon>Formicoidea</taxon>
        <taxon>Formicidae</taxon>
        <taxon>Myrmicinae</taxon>
        <taxon>Trachymyrmex</taxon>
    </lineage>
</organism>
<proteinExistence type="predicted"/>
<dbReference type="Proteomes" id="UP000078492">
    <property type="component" value="Unassembled WGS sequence"/>
</dbReference>
<evidence type="ECO:0000313" key="4">
    <source>
        <dbReference type="Proteomes" id="UP000078492"/>
    </source>
</evidence>
<gene>
    <name evidence="3" type="ORF">ALC57_00564</name>
</gene>
<evidence type="ECO:0000313" key="3">
    <source>
        <dbReference type="EMBL" id="KYN29968.1"/>
    </source>
</evidence>
<evidence type="ECO:0000259" key="1">
    <source>
        <dbReference type="Pfam" id="PF21787"/>
    </source>
</evidence>
<protein>
    <submittedName>
        <fullName evidence="3">THAP domain-containing protein 9</fullName>
    </submittedName>
</protein>
<dbReference type="InterPro" id="IPR048365">
    <property type="entry name" value="TNP-like_RNaseH_N"/>
</dbReference>
<feature type="domain" description="Transposable element P transposase-like GTP-binding insertion" evidence="2">
    <location>
        <begin position="111"/>
        <end position="160"/>
    </location>
</feature>
<name>A0A151JRG1_9HYME</name>
<dbReference type="Pfam" id="PF21788">
    <property type="entry name" value="TNP-like_GBD"/>
    <property type="match status" value="1"/>
</dbReference>
<dbReference type="InterPro" id="IPR048366">
    <property type="entry name" value="TNP-like_GBD"/>
</dbReference>